<feature type="region of interest" description="Disordered" evidence="1">
    <location>
        <begin position="15"/>
        <end position="35"/>
    </location>
</feature>
<dbReference type="PANTHER" id="PTHR35896:SF3">
    <property type="entry name" value="MAJOR FACILITATOR SUPERFAMILY TRANSPORTER"/>
    <property type="match status" value="1"/>
</dbReference>
<comment type="caution">
    <text evidence="3">The sequence shown here is derived from an EMBL/GenBank/DDBJ whole genome shotgun (WGS) entry which is preliminary data.</text>
</comment>
<dbReference type="InterPro" id="IPR053008">
    <property type="entry name" value="Phomopsin_biosynth_assoc"/>
</dbReference>
<evidence type="ECO:0000256" key="1">
    <source>
        <dbReference type="SAM" id="MobiDB-lite"/>
    </source>
</evidence>
<keyword evidence="2" id="KW-0472">Membrane</keyword>
<protein>
    <submittedName>
        <fullName evidence="3">Uncharacterized protein</fullName>
    </submittedName>
</protein>
<feature type="transmembrane region" description="Helical" evidence="2">
    <location>
        <begin position="57"/>
        <end position="78"/>
    </location>
</feature>
<dbReference type="RefSeq" id="XP_031006253.1">
    <property type="nucleotide sequence ID" value="XM_031148159.1"/>
</dbReference>
<gene>
    <name evidence="3" type="ORF">LHYA1_G003185</name>
</gene>
<keyword evidence="2" id="KW-1133">Transmembrane helix</keyword>
<proteinExistence type="predicted"/>
<dbReference type="GeneID" id="41983383"/>
<evidence type="ECO:0000313" key="3">
    <source>
        <dbReference type="EMBL" id="TVY27465.1"/>
    </source>
</evidence>
<reference evidence="3 4" key="1">
    <citation type="submission" date="2018-05" db="EMBL/GenBank/DDBJ databases">
        <title>Genome sequencing and assembly of the regulated plant pathogen Lachnellula willkommii and related sister species for the development of diagnostic species identification markers.</title>
        <authorList>
            <person name="Giroux E."/>
            <person name="Bilodeau G."/>
        </authorList>
    </citation>
    <scope>NUCLEOTIDE SEQUENCE [LARGE SCALE GENOMIC DNA]</scope>
    <source>
        <strain evidence="3 4">CBS 185.66</strain>
    </source>
</reference>
<dbReference type="EMBL" id="QGMH01000048">
    <property type="protein sequence ID" value="TVY27465.1"/>
    <property type="molecule type" value="Genomic_DNA"/>
</dbReference>
<organism evidence="3 4">
    <name type="scientific">Lachnellula hyalina</name>
    <dbReference type="NCBI Taxonomy" id="1316788"/>
    <lineage>
        <taxon>Eukaryota</taxon>
        <taxon>Fungi</taxon>
        <taxon>Dikarya</taxon>
        <taxon>Ascomycota</taxon>
        <taxon>Pezizomycotina</taxon>
        <taxon>Leotiomycetes</taxon>
        <taxon>Helotiales</taxon>
        <taxon>Lachnaceae</taxon>
        <taxon>Lachnellula</taxon>
    </lineage>
</organism>
<keyword evidence="4" id="KW-1185">Reference proteome</keyword>
<evidence type="ECO:0000256" key="2">
    <source>
        <dbReference type="SAM" id="Phobius"/>
    </source>
</evidence>
<evidence type="ECO:0000313" key="4">
    <source>
        <dbReference type="Proteomes" id="UP000431533"/>
    </source>
</evidence>
<dbReference type="Proteomes" id="UP000431533">
    <property type="component" value="Unassembled WGS sequence"/>
</dbReference>
<accession>A0A8H8R4R9</accession>
<dbReference type="PANTHER" id="PTHR35896">
    <property type="entry name" value="IG-LIKE DOMAIN-CONTAINING PROTEIN"/>
    <property type="match status" value="1"/>
</dbReference>
<dbReference type="OrthoDB" id="3501153at2759"/>
<dbReference type="AlphaFoldDB" id="A0A8H8R4R9"/>
<name>A0A8H8R4R9_9HELO</name>
<sequence>MQSLHDNEMSEKLYDQVPLVDEDDEDGPIMENPMHHRSQKKSLRMIWRECIQAPKTLIIAGSLVTLCIFILTIASFTVHTPGSYVIFRTLSQQHSLQPDFVDAGEGPLELAGTTRCGSFPSQAVQYGCVFDLMNYGFTAPECFYEDLYEEALATGPWPWYIGENLTLPLPQDVNILMRSVEVWTQIKYHYEHCKYTQKIVARAVENDDILVPQEIARDYHREHCTDLVGRYERGTWGTGEVMNTWIRMLYNPCVRLSDINKESVNFA</sequence>
<keyword evidence="2" id="KW-0812">Transmembrane</keyword>